<gene>
    <name evidence="1" type="ORF">C7B65_07310</name>
</gene>
<name>A0A2T1DJQ9_9CYAN</name>
<evidence type="ECO:0000313" key="1">
    <source>
        <dbReference type="EMBL" id="PSB20695.1"/>
    </source>
</evidence>
<dbReference type="OrthoDB" id="1490748at2"/>
<evidence type="ECO:0000313" key="2">
    <source>
        <dbReference type="Proteomes" id="UP000238634"/>
    </source>
</evidence>
<dbReference type="RefSeq" id="WP_073070163.1">
    <property type="nucleotide sequence ID" value="NZ_MPPI01000005.1"/>
</dbReference>
<reference evidence="1 2" key="1">
    <citation type="submission" date="2018-02" db="EMBL/GenBank/DDBJ databases">
        <authorList>
            <person name="Cohen D.B."/>
            <person name="Kent A.D."/>
        </authorList>
    </citation>
    <scope>NUCLEOTIDE SEQUENCE [LARGE SCALE GENOMIC DNA]</scope>
    <source>
        <strain evidence="1 2">ULC007</strain>
    </source>
</reference>
<dbReference type="AlphaFoldDB" id="A0A2T1DJQ9"/>
<dbReference type="STRING" id="1920490.GCA_001895925_02746"/>
<proteinExistence type="predicted"/>
<dbReference type="Proteomes" id="UP000238634">
    <property type="component" value="Unassembled WGS sequence"/>
</dbReference>
<protein>
    <submittedName>
        <fullName evidence="1">Uncharacterized protein</fullName>
    </submittedName>
</protein>
<comment type="caution">
    <text evidence="1">The sequence shown here is derived from an EMBL/GenBank/DDBJ whole genome shotgun (WGS) entry which is preliminary data.</text>
</comment>
<dbReference type="EMBL" id="PVWG01000005">
    <property type="protein sequence ID" value="PSB20695.1"/>
    <property type="molecule type" value="Genomic_DNA"/>
</dbReference>
<sequence>MYDEIKRHIEQRISEGQRFSIERSAIADTDGDRDTSLISAHVTSELDRHISEMYDDTDAAEAAAQPRDEVREFGGLRTRHQLEKHFVERLSVDIASTVKTFDFTVPSGTRVFGPPYDREWSEGNGFSFGGRVDGKAITIPKRNGFSAAGIGFYLTTNEPVLAAITPQGTYDWNWSAFENLPFARSRGGMGITIYTNSEPQPTMSRQPVLWSASGMTTFSGQKGSGRIAEAASPAFGLGTVPLAPALINMVPGSRYLVWVWCWQTSQLEEDDAFIAFLSFSMPFVTIDASPPILLH</sequence>
<reference evidence="1 2" key="2">
    <citation type="submission" date="2018-03" db="EMBL/GenBank/DDBJ databases">
        <title>The ancient ancestry and fast evolution of plastids.</title>
        <authorList>
            <person name="Moore K.R."/>
            <person name="Magnabosco C."/>
            <person name="Momper L."/>
            <person name="Gold D.A."/>
            <person name="Bosak T."/>
            <person name="Fournier G.P."/>
        </authorList>
    </citation>
    <scope>NUCLEOTIDE SEQUENCE [LARGE SCALE GENOMIC DNA]</scope>
    <source>
        <strain evidence="1 2">ULC007</strain>
    </source>
</reference>
<keyword evidence="2" id="KW-1185">Reference proteome</keyword>
<accession>A0A2T1DJQ9</accession>
<organism evidence="1 2">
    <name type="scientific">Phormidesmis priestleyi ULC007</name>
    <dbReference type="NCBI Taxonomy" id="1920490"/>
    <lineage>
        <taxon>Bacteria</taxon>
        <taxon>Bacillati</taxon>
        <taxon>Cyanobacteriota</taxon>
        <taxon>Cyanophyceae</taxon>
        <taxon>Leptolyngbyales</taxon>
        <taxon>Leptolyngbyaceae</taxon>
        <taxon>Phormidesmis</taxon>
    </lineage>
</organism>